<sequence length="101" mass="11061">ELSERNYAAVARDSAALVLREEPERPPFALSLLRAAATRAQGELADTVTDVLSKHMCSKALDGRVIDSQQKFVSFGFMLRALPPSRLSFEEAPSPLEDGDE</sequence>
<proteinExistence type="predicted"/>
<protein>
    <submittedName>
        <fullName evidence="1">Uncharacterized protein</fullName>
    </submittedName>
</protein>
<feature type="non-terminal residue" evidence="1">
    <location>
        <position position="101"/>
    </location>
</feature>
<name>A0A813ICP1_POLGL</name>
<dbReference type="EMBL" id="CAJNNW010006632">
    <property type="protein sequence ID" value="CAE8648471.1"/>
    <property type="molecule type" value="Genomic_DNA"/>
</dbReference>
<dbReference type="AlphaFoldDB" id="A0A813ICP1"/>
<dbReference type="Proteomes" id="UP000626109">
    <property type="component" value="Unassembled WGS sequence"/>
</dbReference>
<evidence type="ECO:0000313" key="2">
    <source>
        <dbReference type="Proteomes" id="UP000626109"/>
    </source>
</evidence>
<gene>
    <name evidence="1" type="ORF">PGLA2088_LOCUS6592</name>
</gene>
<reference evidence="1" key="1">
    <citation type="submission" date="2021-02" db="EMBL/GenBank/DDBJ databases">
        <authorList>
            <person name="Dougan E. K."/>
            <person name="Rhodes N."/>
            <person name="Thang M."/>
            <person name="Chan C."/>
        </authorList>
    </citation>
    <scope>NUCLEOTIDE SEQUENCE</scope>
</reference>
<comment type="caution">
    <text evidence="1">The sequence shown here is derived from an EMBL/GenBank/DDBJ whole genome shotgun (WGS) entry which is preliminary data.</text>
</comment>
<organism evidence="1 2">
    <name type="scientific">Polarella glacialis</name>
    <name type="common">Dinoflagellate</name>
    <dbReference type="NCBI Taxonomy" id="89957"/>
    <lineage>
        <taxon>Eukaryota</taxon>
        <taxon>Sar</taxon>
        <taxon>Alveolata</taxon>
        <taxon>Dinophyceae</taxon>
        <taxon>Suessiales</taxon>
        <taxon>Suessiaceae</taxon>
        <taxon>Polarella</taxon>
    </lineage>
</organism>
<accession>A0A813ICP1</accession>
<feature type="non-terminal residue" evidence="1">
    <location>
        <position position="1"/>
    </location>
</feature>
<evidence type="ECO:0000313" key="1">
    <source>
        <dbReference type="EMBL" id="CAE8648471.1"/>
    </source>
</evidence>